<name>A0A6J5XGN1_PRUAR</name>
<dbReference type="OrthoDB" id="1917746at2759"/>
<dbReference type="EMBL" id="CAEKDK010000006">
    <property type="protein sequence ID" value="CAB4281815.1"/>
    <property type="molecule type" value="Genomic_DNA"/>
</dbReference>
<protein>
    <submittedName>
        <fullName evidence="3">Uncharacterized protein</fullName>
    </submittedName>
</protein>
<dbReference type="Proteomes" id="UP000507245">
    <property type="component" value="Unassembled WGS sequence"/>
</dbReference>
<reference evidence="5" key="1">
    <citation type="journal article" date="2020" name="Genome Biol.">
        <title>Gamete binning: chromosome-level and haplotype-resolved genome assembly enabled by high-throughput single-cell sequencing of gamete genomes.</title>
        <authorList>
            <person name="Campoy J.A."/>
            <person name="Sun H."/>
            <person name="Goel M."/>
            <person name="Jiao W.-B."/>
            <person name="Folz-Donahue K."/>
            <person name="Wang N."/>
            <person name="Rubio M."/>
            <person name="Liu C."/>
            <person name="Kukat C."/>
            <person name="Ruiz D."/>
            <person name="Huettel B."/>
            <person name="Schneeberger K."/>
        </authorList>
    </citation>
    <scope>NUCLEOTIDE SEQUENCE [LARGE SCALE GENOMIC DNA]</scope>
    <source>
        <strain evidence="5">cv. Rojo Pasion</strain>
    </source>
</reference>
<evidence type="ECO:0000313" key="5">
    <source>
        <dbReference type="Proteomes" id="UP000507245"/>
    </source>
</evidence>
<evidence type="ECO:0000313" key="4">
    <source>
        <dbReference type="Proteomes" id="UP000507222"/>
    </source>
</evidence>
<accession>A0A6J5XGN1</accession>
<sequence>MKLCQGTLPKFYQGHQNITLLNVALTGQTQYGNTLMNALQQQQQRLLLFERLIYLASALCVSSFGTRALLRSWAATILMAARRGRGKRGNHMGDHDFRDERDEEIQALRRQVEQLTLHLKRQEARSESGGSSSDEGEVNPFGHYRRNYHDSFKVALPEFHGRFHPVSGLVPLRSILTIKRHQQNKESRLWH</sequence>
<feature type="region of interest" description="Disordered" evidence="1">
    <location>
        <begin position="119"/>
        <end position="140"/>
    </location>
</feature>
<dbReference type="EMBL" id="CAEKKB010000006">
    <property type="protein sequence ID" value="CAB4312121.1"/>
    <property type="molecule type" value="Genomic_DNA"/>
</dbReference>
<evidence type="ECO:0000313" key="2">
    <source>
        <dbReference type="EMBL" id="CAB4281815.1"/>
    </source>
</evidence>
<dbReference type="Proteomes" id="UP000507222">
    <property type="component" value="Unassembled WGS sequence"/>
</dbReference>
<dbReference type="AlphaFoldDB" id="A0A6J5XGN1"/>
<organism evidence="3 5">
    <name type="scientific">Prunus armeniaca</name>
    <name type="common">Apricot</name>
    <name type="synonym">Armeniaca vulgaris</name>
    <dbReference type="NCBI Taxonomy" id="36596"/>
    <lineage>
        <taxon>Eukaryota</taxon>
        <taxon>Viridiplantae</taxon>
        <taxon>Streptophyta</taxon>
        <taxon>Embryophyta</taxon>
        <taxon>Tracheophyta</taxon>
        <taxon>Spermatophyta</taxon>
        <taxon>Magnoliopsida</taxon>
        <taxon>eudicotyledons</taxon>
        <taxon>Gunneridae</taxon>
        <taxon>Pentapetalae</taxon>
        <taxon>rosids</taxon>
        <taxon>fabids</taxon>
        <taxon>Rosales</taxon>
        <taxon>Rosaceae</taxon>
        <taxon>Amygdaloideae</taxon>
        <taxon>Amygdaleae</taxon>
        <taxon>Prunus</taxon>
    </lineage>
</organism>
<evidence type="ECO:0000313" key="3">
    <source>
        <dbReference type="EMBL" id="CAB4312121.1"/>
    </source>
</evidence>
<keyword evidence="5" id="KW-1185">Reference proteome</keyword>
<proteinExistence type="predicted"/>
<evidence type="ECO:0000256" key="1">
    <source>
        <dbReference type="SAM" id="MobiDB-lite"/>
    </source>
</evidence>
<reference evidence="3 4" key="2">
    <citation type="submission" date="2020-05" db="EMBL/GenBank/DDBJ databases">
        <authorList>
            <person name="Campoy J."/>
            <person name="Schneeberger K."/>
            <person name="Spophaly S."/>
        </authorList>
    </citation>
    <scope>NUCLEOTIDE SEQUENCE [LARGE SCALE GENOMIC DNA]</scope>
    <source>
        <strain evidence="3">PruArmRojPasFocal</strain>
    </source>
</reference>
<gene>
    <name evidence="2" type="ORF">CURHAP_LOCUS34993</name>
    <name evidence="3" type="ORF">ORAREDHAP_LOCUS34434</name>
</gene>